<comment type="caution">
    <text evidence="2">The sequence shown here is derived from an EMBL/GenBank/DDBJ whole genome shotgun (WGS) entry which is preliminary data.</text>
</comment>
<proteinExistence type="predicted"/>
<accession>A0AAV5IJ07</accession>
<keyword evidence="1" id="KW-0472">Membrane</keyword>
<dbReference type="AlphaFoldDB" id="A0AAV5IJ07"/>
<evidence type="ECO:0000256" key="1">
    <source>
        <dbReference type="SAM" id="Phobius"/>
    </source>
</evidence>
<name>A0AAV5IJ07_9ROSI</name>
<keyword evidence="1" id="KW-0812">Transmembrane</keyword>
<organism evidence="2 3">
    <name type="scientific">Rubroshorea leprosula</name>
    <dbReference type="NCBI Taxonomy" id="152421"/>
    <lineage>
        <taxon>Eukaryota</taxon>
        <taxon>Viridiplantae</taxon>
        <taxon>Streptophyta</taxon>
        <taxon>Embryophyta</taxon>
        <taxon>Tracheophyta</taxon>
        <taxon>Spermatophyta</taxon>
        <taxon>Magnoliopsida</taxon>
        <taxon>eudicotyledons</taxon>
        <taxon>Gunneridae</taxon>
        <taxon>Pentapetalae</taxon>
        <taxon>rosids</taxon>
        <taxon>malvids</taxon>
        <taxon>Malvales</taxon>
        <taxon>Dipterocarpaceae</taxon>
        <taxon>Rubroshorea</taxon>
    </lineage>
</organism>
<feature type="transmembrane region" description="Helical" evidence="1">
    <location>
        <begin position="20"/>
        <end position="41"/>
    </location>
</feature>
<protein>
    <submittedName>
        <fullName evidence="2">Uncharacterized protein</fullName>
    </submittedName>
</protein>
<evidence type="ECO:0000313" key="2">
    <source>
        <dbReference type="EMBL" id="GKU99785.1"/>
    </source>
</evidence>
<keyword evidence="1" id="KW-1133">Transmembrane helix</keyword>
<dbReference type="EMBL" id="BPVZ01000014">
    <property type="protein sequence ID" value="GKU99785.1"/>
    <property type="molecule type" value="Genomic_DNA"/>
</dbReference>
<reference evidence="2 3" key="1">
    <citation type="journal article" date="2021" name="Commun. Biol.">
        <title>The genome of Shorea leprosula (Dipterocarpaceae) highlights the ecological relevance of drought in aseasonal tropical rainforests.</title>
        <authorList>
            <person name="Ng K.K.S."/>
            <person name="Kobayashi M.J."/>
            <person name="Fawcett J.A."/>
            <person name="Hatakeyama M."/>
            <person name="Paape T."/>
            <person name="Ng C.H."/>
            <person name="Ang C.C."/>
            <person name="Tnah L.H."/>
            <person name="Lee C.T."/>
            <person name="Nishiyama T."/>
            <person name="Sese J."/>
            <person name="O'Brien M.J."/>
            <person name="Copetti D."/>
            <person name="Mohd Noor M.I."/>
            <person name="Ong R.C."/>
            <person name="Putra M."/>
            <person name="Sireger I.Z."/>
            <person name="Indrioko S."/>
            <person name="Kosugi Y."/>
            <person name="Izuno A."/>
            <person name="Isagi Y."/>
            <person name="Lee S.L."/>
            <person name="Shimizu K.K."/>
        </authorList>
    </citation>
    <scope>NUCLEOTIDE SEQUENCE [LARGE SCALE GENOMIC DNA]</scope>
    <source>
        <strain evidence="2">214</strain>
    </source>
</reference>
<keyword evidence="3" id="KW-1185">Reference proteome</keyword>
<gene>
    <name evidence="2" type="ORF">SLEP1_g12578</name>
</gene>
<evidence type="ECO:0000313" key="3">
    <source>
        <dbReference type="Proteomes" id="UP001054252"/>
    </source>
</evidence>
<dbReference type="Proteomes" id="UP001054252">
    <property type="component" value="Unassembled WGS sequence"/>
</dbReference>
<sequence>MIVVRFGEKPRELAMFCPFWKLKLLFTVLFIGTVHMMSGYVEIDRNGTVTRGSANDDFTVNLWWYGY</sequence>